<sequence length="369" mass="41218">MTDLLTRLELRLNQQQRELLDRSLSAGEADDLSGLVARALRESADDAIAPLPVPAVSGRVDDWTSRIAHPVADERELLEEFVLEPGTGKAVEVRAGELLRVEQLEGAQCVDFNVFNLHDYREFFHTGRTRTLHGINPGPGDFLWSSPPRERAMMFILTDTVHVNDVVFPRCSANLYETAYGFATHTNCADIQAEAQREYGLTPDDVHDSFNLFMSTTVDEGMPAIHHQSSKPGDHVELLAVMDVLAVPNICGADVMKTSNFAIKPVRVTRWRASAADLADVPELRAYDTQRTVAQFRQPVIRTERALSRDPSYVPAFANTPIRYEAVPVVLSDSSAELLERLWRRDLYTSSGEALRDVLLAWWAAAHRA</sequence>
<gene>
    <name evidence="2" type="ORF">BJ984_000882</name>
</gene>
<dbReference type="RefSeq" id="WP_179546997.1">
    <property type="nucleotide sequence ID" value="NZ_BSEW01000001.1"/>
</dbReference>
<keyword evidence="3" id="KW-1185">Reference proteome</keyword>
<dbReference type="Proteomes" id="UP000549913">
    <property type="component" value="Unassembled WGS sequence"/>
</dbReference>
<evidence type="ECO:0000313" key="3">
    <source>
        <dbReference type="Proteomes" id="UP000549913"/>
    </source>
</evidence>
<dbReference type="PANTHER" id="PTHR31527">
    <property type="entry name" value="RE64534P"/>
    <property type="match status" value="1"/>
</dbReference>
<evidence type="ECO:0000259" key="1">
    <source>
        <dbReference type="Pfam" id="PF09347"/>
    </source>
</evidence>
<dbReference type="Pfam" id="PF09347">
    <property type="entry name" value="DUF1989"/>
    <property type="match status" value="1"/>
</dbReference>
<dbReference type="AlphaFoldDB" id="A0A852SIS5"/>
<comment type="caution">
    <text evidence="2">The sequence shown here is derived from an EMBL/GenBank/DDBJ whole genome shotgun (WGS) entry which is preliminary data.</text>
</comment>
<protein>
    <recommendedName>
        <fullName evidence="1">DUF1989 domain-containing protein</fullName>
    </recommendedName>
</protein>
<dbReference type="InterPro" id="IPR018959">
    <property type="entry name" value="DUF1989"/>
</dbReference>
<proteinExistence type="predicted"/>
<organism evidence="2 3">
    <name type="scientific">Herbiconiux flava</name>
    <dbReference type="NCBI Taxonomy" id="881268"/>
    <lineage>
        <taxon>Bacteria</taxon>
        <taxon>Bacillati</taxon>
        <taxon>Actinomycetota</taxon>
        <taxon>Actinomycetes</taxon>
        <taxon>Micrococcales</taxon>
        <taxon>Microbacteriaceae</taxon>
        <taxon>Herbiconiux</taxon>
    </lineage>
</organism>
<reference evidence="2 3" key="1">
    <citation type="submission" date="2020-07" db="EMBL/GenBank/DDBJ databases">
        <title>Sequencing the genomes of 1000 actinobacteria strains.</title>
        <authorList>
            <person name="Klenk H.-P."/>
        </authorList>
    </citation>
    <scope>NUCLEOTIDE SEQUENCE [LARGE SCALE GENOMIC DNA]</scope>
    <source>
        <strain evidence="2 3">DSM 26474</strain>
    </source>
</reference>
<feature type="domain" description="DUF1989" evidence="1">
    <location>
        <begin position="83"/>
        <end position="245"/>
    </location>
</feature>
<dbReference type="EMBL" id="JACCBM010000001">
    <property type="protein sequence ID" value="NYD69724.1"/>
    <property type="molecule type" value="Genomic_DNA"/>
</dbReference>
<dbReference type="PANTHER" id="PTHR31527:SF0">
    <property type="entry name" value="RE64534P"/>
    <property type="match status" value="1"/>
</dbReference>
<evidence type="ECO:0000313" key="2">
    <source>
        <dbReference type="EMBL" id="NYD69724.1"/>
    </source>
</evidence>
<accession>A0A852SIS5</accession>
<name>A0A852SIS5_9MICO</name>